<dbReference type="Proteomes" id="UP001194746">
    <property type="component" value="Unassembled WGS sequence"/>
</dbReference>
<gene>
    <name evidence="4" type="ORF">FE257_007891</name>
</gene>
<dbReference type="Pfam" id="PF22939">
    <property type="entry name" value="WHD_GPIID"/>
    <property type="match status" value="1"/>
</dbReference>
<organism evidence="4 5">
    <name type="scientific">Aspergillus nanangensis</name>
    <dbReference type="NCBI Taxonomy" id="2582783"/>
    <lineage>
        <taxon>Eukaryota</taxon>
        <taxon>Fungi</taxon>
        <taxon>Dikarya</taxon>
        <taxon>Ascomycota</taxon>
        <taxon>Pezizomycotina</taxon>
        <taxon>Eurotiomycetes</taxon>
        <taxon>Eurotiomycetidae</taxon>
        <taxon>Eurotiales</taxon>
        <taxon>Aspergillaceae</taxon>
        <taxon>Aspergillus</taxon>
        <taxon>Aspergillus subgen. Circumdati</taxon>
    </lineage>
</organism>
<dbReference type="AlphaFoldDB" id="A0AAD4H065"/>
<dbReference type="Gene3D" id="1.25.40.20">
    <property type="entry name" value="Ankyrin repeat-containing domain"/>
    <property type="match status" value="1"/>
</dbReference>
<dbReference type="SUPFAM" id="SSF53167">
    <property type="entry name" value="Purine and uridine phosphorylases"/>
    <property type="match status" value="1"/>
</dbReference>
<keyword evidence="5" id="KW-1185">Reference proteome</keyword>
<dbReference type="PROSITE" id="PS50837">
    <property type="entry name" value="NACHT"/>
    <property type="match status" value="1"/>
</dbReference>
<dbReference type="InterPro" id="IPR002110">
    <property type="entry name" value="Ankyrin_rpt"/>
</dbReference>
<dbReference type="EMBL" id="VCAU01000004">
    <property type="protein sequence ID" value="KAF9894388.1"/>
    <property type="molecule type" value="Genomic_DNA"/>
</dbReference>
<evidence type="ECO:0000256" key="2">
    <source>
        <dbReference type="PROSITE-ProRule" id="PRU00023"/>
    </source>
</evidence>
<dbReference type="GO" id="GO:0009116">
    <property type="term" value="P:nucleoside metabolic process"/>
    <property type="evidence" value="ECO:0007669"/>
    <property type="project" value="InterPro"/>
</dbReference>
<dbReference type="InterPro" id="IPR007111">
    <property type="entry name" value="NACHT_NTPase"/>
</dbReference>
<evidence type="ECO:0000313" key="4">
    <source>
        <dbReference type="EMBL" id="KAF9894388.1"/>
    </source>
</evidence>
<feature type="repeat" description="ANK" evidence="2">
    <location>
        <begin position="869"/>
        <end position="901"/>
    </location>
</feature>
<dbReference type="PROSITE" id="PS50088">
    <property type="entry name" value="ANK_REPEAT"/>
    <property type="match status" value="3"/>
</dbReference>
<evidence type="ECO:0000313" key="5">
    <source>
        <dbReference type="Proteomes" id="UP001194746"/>
    </source>
</evidence>
<dbReference type="PANTHER" id="PTHR46082:SF11">
    <property type="entry name" value="AAA+ ATPASE DOMAIN-CONTAINING PROTEIN-RELATED"/>
    <property type="match status" value="1"/>
</dbReference>
<dbReference type="SMART" id="SM00248">
    <property type="entry name" value="ANK"/>
    <property type="match status" value="6"/>
</dbReference>
<keyword evidence="2" id="KW-0040">ANK repeat</keyword>
<dbReference type="Gene3D" id="3.40.50.300">
    <property type="entry name" value="P-loop containing nucleotide triphosphate hydrolases"/>
    <property type="match status" value="1"/>
</dbReference>
<dbReference type="InterPro" id="IPR053137">
    <property type="entry name" value="NLR-like"/>
</dbReference>
<dbReference type="PROSITE" id="PS50297">
    <property type="entry name" value="ANK_REP_REGION"/>
    <property type="match status" value="2"/>
</dbReference>
<dbReference type="InterPro" id="IPR027417">
    <property type="entry name" value="P-loop_NTPase"/>
</dbReference>
<reference evidence="4" key="2">
    <citation type="submission" date="2020-02" db="EMBL/GenBank/DDBJ databases">
        <authorList>
            <person name="Gilchrist C.L.M."/>
            <person name="Chooi Y.-H."/>
        </authorList>
    </citation>
    <scope>NUCLEOTIDE SEQUENCE</scope>
    <source>
        <strain evidence="4">MST-FP2251</strain>
    </source>
</reference>
<dbReference type="SUPFAM" id="SSF52540">
    <property type="entry name" value="P-loop containing nucleoside triphosphate hydrolases"/>
    <property type="match status" value="1"/>
</dbReference>
<dbReference type="Pfam" id="PF24883">
    <property type="entry name" value="NPHP3_N"/>
    <property type="match status" value="2"/>
</dbReference>
<dbReference type="Pfam" id="PF12796">
    <property type="entry name" value="Ank_2"/>
    <property type="match status" value="2"/>
</dbReference>
<dbReference type="Gene3D" id="3.40.50.1580">
    <property type="entry name" value="Nucleoside phosphorylase domain"/>
    <property type="match status" value="1"/>
</dbReference>
<dbReference type="PANTHER" id="PTHR46082">
    <property type="entry name" value="ATP/GTP-BINDING PROTEIN-RELATED"/>
    <property type="match status" value="1"/>
</dbReference>
<dbReference type="InterPro" id="IPR036770">
    <property type="entry name" value="Ankyrin_rpt-contain_sf"/>
</dbReference>
<reference evidence="4" key="1">
    <citation type="journal article" date="2019" name="Beilstein J. Org. Chem.">
        <title>Nanangenines: drimane sesquiterpenoids as the dominant metabolite cohort of a novel Australian fungus, Aspergillus nanangensis.</title>
        <authorList>
            <person name="Lacey H.J."/>
            <person name="Gilchrist C.L.M."/>
            <person name="Crombie A."/>
            <person name="Kalaitzis J.A."/>
            <person name="Vuong D."/>
            <person name="Rutledge P.J."/>
            <person name="Turner P."/>
            <person name="Pitt J.I."/>
            <person name="Lacey E."/>
            <person name="Chooi Y.H."/>
            <person name="Piggott A.M."/>
        </authorList>
    </citation>
    <scope>NUCLEOTIDE SEQUENCE</scope>
    <source>
        <strain evidence="4">MST-FP2251</strain>
    </source>
</reference>
<sequence>MNRTPRAEDVRVGWIAALDIELAAARAMLDEEYGTHRAALLLYTLGRVGEHAVVIACLPAGQIGLATGASIATEMQAKFPALEFFLLVGVGGGIPSAEADVRLGDVVVSQPHGSYGGVVQYDLGKTGPGGLVTRTGFLNAPSALLLRAVSQIKANRALGKDSMPEHLSRLEGTRFSRGKSLSDNLFHSSYRHVEGPTCENCSRDMLVPRPSRRPECAIHYGTIASGNQVMKDAMTRDRISAELGGGILCFEMEAAGLMNRLPSLVIRGIADYADSHKNSEWQPYATATAAAYAKQLLGVIPPFEHTEHRDEILNWIASPQHEQKHTSIAQHRVEGSGRWLLEHPSYTTWRDDATTSPILWCDGVQGSGKTVLTSVAPDQNQQTVEDIILSLLRQIVETLPSIPKALTDAYRRHGGSKCSLPRPTLEGLLLNTVHHVTRLYIVIDGVDECMQRGRRTDLLRLLRNTTLKEGVRIFLTSRPHVREIHSTFHTIHRILVRAHKDDMTAYVSREIREADAYDIIDKRFARRITKEIVRRAQGMFLLPVLHTRTVLCQPTAGDMEDSLESISCDLSDAFQTTIDRISRLPASHRSLAISALMFISHARRPLTIPELTDILSVELGQTEVRPRHRPLPRVVLECCQGLVNVDPKTLRVRLTHYSFQEYLVEHSARLFDGAEAGISALCVTYLLLPPFKHGPQPNKDEIIRLIETFPFVRYAAKYWGEHVQSCEDNPVVWNLAVEFLGDRHAIACANQVQQFAKNYKDIYWRPKECYSETALHISSHFGLQRMVSTLLHQNVFPVDSATKMGTTPIIKAAARGHEAIVKELLKRGANPYLENWYGNALHCAAEAGHSNTIHVLVNHGMTPNASGMYARVPVHCTIDQDRVSAFETLVRSGADVDIVDEDGFPLLFRAAGQGSLQIVDLILRQELVDINCRAGDGDTALHYAAELNDTVILGKLIDAGADIHATDKNGLKPVDYATLADSQDTARLLDTYMHKTG</sequence>
<evidence type="ECO:0000259" key="3">
    <source>
        <dbReference type="PROSITE" id="PS50837"/>
    </source>
</evidence>
<feature type="repeat" description="ANK" evidence="2">
    <location>
        <begin position="804"/>
        <end position="836"/>
    </location>
</feature>
<keyword evidence="1" id="KW-0677">Repeat</keyword>
<feature type="repeat" description="ANK" evidence="2">
    <location>
        <begin position="936"/>
        <end position="968"/>
    </location>
</feature>
<dbReference type="InterPro" id="IPR054471">
    <property type="entry name" value="GPIID_WHD"/>
</dbReference>
<name>A0AAD4H065_ASPNN</name>
<evidence type="ECO:0000256" key="1">
    <source>
        <dbReference type="ARBA" id="ARBA00022737"/>
    </source>
</evidence>
<accession>A0AAD4H065</accession>
<protein>
    <recommendedName>
        <fullName evidence="3">NACHT domain-containing protein</fullName>
    </recommendedName>
</protein>
<dbReference type="SUPFAM" id="SSF48403">
    <property type="entry name" value="Ankyrin repeat"/>
    <property type="match status" value="1"/>
</dbReference>
<dbReference type="GO" id="GO:0003824">
    <property type="term" value="F:catalytic activity"/>
    <property type="evidence" value="ECO:0007669"/>
    <property type="project" value="InterPro"/>
</dbReference>
<proteinExistence type="predicted"/>
<dbReference type="InterPro" id="IPR056884">
    <property type="entry name" value="NPHP3-like_N"/>
</dbReference>
<dbReference type="InterPro" id="IPR035994">
    <property type="entry name" value="Nucleoside_phosphorylase_sf"/>
</dbReference>
<feature type="domain" description="NACHT" evidence="3">
    <location>
        <begin position="357"/>
        <end position="479"/>
    </location>
</feature>
<comment type="caution">
    <text evidence="4">The sequence shown here is derived from an EMBL/GenBank/DDBJ whole genome shotgun (WGS) entry which is preliminary data.</text>
</comment>